<evidence type="ECO:0000256" key="3">
    <source>
        <dbReference type="SAM" id="SignalP"/>
    </source>
</evidence>
<proteinExistence type="predicted"/>
<evidence type="ECO:0000313" key="6">
    <source>
        <dbReference type="EMBL" id="KFA89467.1"/>
    </source>
</evidence>
<feature type="region of interest" description="Disordered" evidence="1">
    <location>
        <begin position="322"/>
        <end position="415"/>
    </location>
</feature>
<evidence type="ECO:0008006" key="8">
    <source>
        <dbReference type="Google" id="ProtNLM"/>
    </source>
</evidence>
<feature type="compositionally biased region" description="Polar residues" evidence="1">
    <location>
        <begin position="339"/>
        <end position="351"/>
    </location>
</feature>
<evidence type="ECO:0000256" key="1">
    <source>
        <dbReference type="SAM" id="MobiDB-lite"/>
    </source>
</evidence>
<feature type="chain" id="PRO_5001781533" description="FHA domain-containing protein" evidence="3">
    <location>
        <begin position="26"/>
        <end position="649"/>
    </location>
</feature>
<dbReference type="CDD" id="cd00060">
    <property type="entry name" value="FHA"/>
    <property type="match status" value="1"/>
</dbReference>
<dbReference type="InterPro" id="IPR008984">
    <property type="entry name" value="SMAD_FHA_dom_sf"/>
</dbReference>
<dbReference type="SMART" id="SM00240">
    <property type="entry name" value="FHA"/>
    <property type="match status" value="1"/>
</dbReference>
<dbReference type="EMBL" id="JPMI01000240">
    <property type="protein sequence ID" value="KFA89467.1"/>
    <property type="molecule type" value="Genomic_DNA"/>
</dbReference>
<evidence type="ECO:0000259" key="4">
    <source>
        <dbReference type="PROSITE" id="PS50006"/>
    </source>
</evidence>
<dbReference type="SUPFAM" id="SSF49879">
    <property type="entry name" value="SMAD/FHA domain"/>
    <property type="match status" value="1"/>
</dbReference>
<evidence type="ECO:0000259" key="5">
    <source>
        <dbReference type="PROSITE" id="PS50234"/>
    </source>
</evidence>
<reference evidence="6 7" key="1">
    <citation type="submission" date="2014-07" db="EMBL/GenBank/DDBJ databases">
        <title>Draft Genome Sequence of Gephyronic Acid Producer, Cystobacter violaceus Strain Cb vi76.</title>
        <authorList>
            <person name="Stevens D.C."/>
            <person name="Young J."/>
            <person name="Carmichael R."/>
            <person name="Tan J."/>
            <person name="Taylor R.E."/>
        </authorList>
    </citation>
    <scope>NUCLEOTIDE SEQUENCE [LARGE SCALE GENOMIC DNA]</scope>
    <source>
        <strain evidence="6 7">Cb vi76</strain>
    </source>
</reference>
<feature type="domain" description="VWFA" evidence="5">
    <location>
        <begin position="94"/>
        <end position="277"/>
    </location>
</feature>
<dbReference type="Gene3D" id="2.60.200.20">
    <property type="match status" value="1"/>
</dbReference>
<keyword evidence="2" id="KW-0812">Transmembrane</keyword>
<accession>A0A084SLY2</accession>
<organism evidence="6 7">
    <name type="scientific">Archangium violaceum Cb vi76</name>
    <dbReference type="NCBI Taxonomy" id="1406225"/>
    <lineage>
        <taxon>Bacteria</taxon>
        <taxon>Pseudomonadati</taxon>
        <taxon>Myxococcota</taxon>
        <taxon>Myxococcia</taxon>
        <taxon>Myxococcales</taxon>
        <taxon>Cystobacterineae</taxon>
        <taxon>Archangiaceae</taxon>
        <taxon>Archangium</taxon>
    </lineage>
</organism>
<dbReference type="PROSITE" id="PS50006">
    <property type="entry name" value="FHA_DOMAIN"/>
    <property type="match status" value="1"/>
</dbReference>
<comment type="caution">
    <text evidence="6">The sequence shown here is derived from an EMBL/GenBank/DDBJ whole genome shotgun (WGS) entry which is preliminary data.</text>
</comment>
<dbReference type="InterPro" id="IPR002035">
    <property type="entry name" value="VWF_A"/>
</dbReference>
<dbReference type="Gene3D" id="3.40.50.410">
    <property type="entry name" value="von Willebrand factor, type A domain"/>
    <property type="match status" value="1"/>
</dbReference>
<feature type="compositionally biased region" description="Pro residues" evidence="1">
    <location>
        <begin position="459"/>
        <end position="487"/>
    </location>
</feature>
<protein>
    <recommendedName>
        <fullName evidence="8">FHA domain-containing protein</fullName>
    </recommendedName>
</protein>
<dbReference type="PROSITE" id="PS50234">
    <property type="entry name" value="VWFA"/>
    <property type="match status" value="1"/>
</dbReference>
<dbReference type="Pfam" id="PF00498">
    <property type="entry name" value="FHA"/>
    <property type="match status" value="1"/>
</dbReference>
<evidence type="ECO:0000313" key="7">
    <source>
        <dbReference type="Proteomes" id="UP000028547"/>
    </source>
</evidence>
<keyword evidence="2" id="KW-1133">Transmembrane helix</keyword>
<keyword evidence="2" id="KW-0472">Membrane</keyword>
<name>A0A084SLY2_9BACT</name>
<dbReference type="SUPFAM" id="SSF53300">
    <property type="entry name" value="vWA-like"/>
    <property type="match status" value="1"/>
</dbReference>
<dbReference type="Pfam" id="PF00092">
    <property type="entry name" value="VWA"/>
    <property type="match status" value="1"/>
</dbReference>
<dbReference type="InterPro" id="IPR000253">
    <property type="entry name" value="FHA_dom"/>
</dbReference>
<dbReference type="AlphaFoldDB" id="A0A084SLY2"/>
<gene>
    <name evidence="6" type="ORF">Q664_34370</name>
</gene>
<dbReference type="InterPro" id="IPR036465">
    <property type="entry name" value="vWFA_dom_sf"/>
</dbReference>
<feature type="compositionally biased region" description="Low complexity" evidence="1">
    <location>
        <begin position="609"/>
        <end position="619"/>
    </location>
</feature>
<sequence length="649" mass="67403">MSMHRTVIMLAGLLAALLVGAPAVAADNGLTVLAAPPASNGRMRLQVEVTDPALQKELRSSGASPDRFRVAVDQAGAQVKAVDRMADSPRERSYTVLAFDQSKSFATYWPQAFDLAEAYADELGARSRNHTVAAMTFGKSKSTHCEETTAAGLRACLTRVEARGTDQPVTRLKFYIQEAVREAARKQPLSRGGSREVIVFTDAGEESPALKVKDLARDARERGVRIHVVVFSARSAGKGIAQRLDEMSQLAEGSGGRYIQVGDVDARQAVTGLVGALEHLYWLDVAFCGVKPGQTSDRLSVEALVGQTPTAWSEPMGFRQRAEGPATAACPGTVVMGPSQAQSGTSAQPGTSGSANPPGATPGTGSPTQPGTATGSPGTVTQPGGSLGTPGGTQQPGGGPGAPGMSGGQPGAPGAGAAPGGLPWWLIALLIALGLLLLIALIVLLARRRSEQAATPAEKPVPPVAAQPAAPPPAAEPPPAQPEPSPAAPAAWKDPFATLPETRLVVSKGPPGLEPFYRVHKSTFTIGARQGEMDLAVNLPQLSGHHVTVQLFKAGNVFVKDEHSTNGTFVDGRRLNPGERVQVRPGQIIRLSQHLELTLVQPGLQPAEPASQVPIAAAPPSVPATTPPSAEAPRPKARTLYSPARGDDE</sequence>
<feature type="transmembrane region" description="Helical" evidence="2">
    <location>
        <begin position="424"/>
        <end position="446"/>
    </location>
</feature>
<evidence type="ECO:0000256" key="2">
    <source>
        <dbReference type="SAM" id="Phobius"/>
    </source>
</evidence>
<feature type="domain" description="FHA" evidence="4">
    <location>
        <begin position="524"/>
        <end position="575"/>
    </location>
</feature>
<feature type="compositionally biased region" description="Gly residues" evidence="1">
    <location>
        <begin position="385"/>
        <end position="415"/>
    </location>
</feature>
<feature type="region of interest" description="Disordered" evidence="1">
    <location>
        <begin position="453"/>
        <end position="492"/>
    </location>
</feature>
<dbReference type="Proteomes" id="UP000028547">
    <property type="component" value="Unassembled WGS sequence"/>
</dbReference>
<feature type="region of interest" description="Disordered" evidence="1">
    <location>
        <begin position="608"/>
        <end position="649"/>
    </location>
</feature>
<feature type="compositionally biased region" description="Low complexity" evidence="1">
    <location>
        <begin position="352"/>
        <end position="384"/>
    </location>
</feature>
<keyword evidence="3" id="KW-0732">Signal</keyword>
<feature type="signal peptide" evidence="3">
    <location>
        <begin position="1"/>
        <end position="25"/>
    </location>
</feature>
<dbReference type="CDD" id="cd00198">
    <property type="entry name" value="vWFA"/>
    <property type="match status" value="1"/>
</dbReference>